<protein>
    <recommendedName>
        <fullName evidence="2">DUF6249 domain-containing protein</fullName>
    </recommendedName>
</protein>
<evidence type="ECO:0000313" key="4">
    <source>
        <dbReference type="Proteomes" id="UP000431269"/>
    </source>
</evidence>
<keyword evidence="1" id="KW-0812">Transmembrane</keyword>
<reference evidence="4" key="1">
    <citation type="submission" date="2019-12" db="EMBL/GenBank/DDBJ databases">
        <title>Complete genome of Terracaulis silvestris 0127_4.</title>
        <authorList>
            <person name="Vieira S."/>
            <person name="Riedel T."/>
            <person name="Sproer C."/>
            <person name="Pascual J."/>
            <person name="Boedeker C."/>
            <person name="Overmann J."/>
        </authorList>
    </citation>
    <scope>NUCLEOTIDE SEQUENCE [LARGE SCALE GENOMIC DNA]</scope>
    <source>
        <strain evidence="4">0127_4</strain>
    </source>
</reference>
<accession>A0A6I6MSD6</accession>
<feature type="transmembrane region" description="Helical" evidence="1">
    <location>
        <begin position="98"/>
        <end position="121"/>
    </location>
</feature>
<feature type="domain" description="DUF6249" evidence="2">
    <location>
        <begin position="8"/>
        <end position="117"/>
    </location>
</feature>
<evidence type="ECO:0000313" key="3">
    <source>
        <dbReference type="EMBL" id="QGZ95504.1"/>
    </source>
</evidence>
<keyword evidence="4" id="KW-1185">Reference proteome</keyword>
<organism evidence="3 4">
    <name type="scientific">Terricaulis silvestris</name>
    <dbReference type="NCBI Taxonomy" id="2686094"/>
    <lineage>
        <taxon>Bacteria</taxon>
        <taxon>Pseudomonadati</taxon>
        <taxon>Pseudomonadota</taxon>
        <taxon>Alphaproteobacteria</taxon>
        <taxon>Caulobacterales</taxon>
        <taxon>Caulobacteraceae</taxon>
        <taxon>Terricaulis</taxon>
    </lineage>
</organism>
<dbReference type="AlphaFoldDB" id="A0A6I6MSD6"/>
<dbReference type="Pfam" id="PF19762">
    <property type="entry name" value="DUF6249"/>
    <property type="match status" value="1"/>
</dbReference>
<evidence type="ECO:0000259" key="2">
    <source>
        <dbReference type="Pfam" id="PF19762"/>
    </source>
</evidence>
<keyword evidence="1" id="KW-1133">Transmembrane helix</keyword>
<feature type="transmembrane region" description="Helical" evidence="1">
    <location>
        <begin position="68"/>
        <end position="86"/>
    </location>
</feature>
<dbReference type="EMBL" id="CP047045">
    <property type="protein sequence ID" value="QGZ95504.1"/>
    <property type="molecule type" value="Genomic_DNA"/>
</dbReference>
<dbReference type="Proteomes" id="UP000431269">
    <property type="component" value="Chromosome"/>
</dbReference>
<sequence>MEAFIPLVFFVFLGAIILVPIYLRERTKQSAHHLISQALEKGQPLDASLLHQLTDAPKQQQDRPRRTLGSGVVLLALAGGFLAAGLMDGGDFGGDGMIMAAAILGSLGIAFTLLAVIDYAAKKRDR</sequence>
<dbReference type="KEGG" id="tsv:DSM104635_02353"/>
<dbReference type="InterPro" id="IPR046216">
    <property type="entry name" value="DUF6249"/>
</dbReference>
<name>A0A6I6MSD6_9CAUL</name>
<proteinExistence type="predicted"/>
<dbReference type="RefSeq" id="WP_158766360.1">
    <property type="nucleotide sequence ID" value="NZ_CP047045.1"/>
</dbReference>
<keyword evidence="1" id="KW-0472">Membrane</keyword>
<feature type="transmembrane region" description="Helical" evidence="1">
    <location>
        <begin position="6"/>
        <end position="23"/>
    </location>
</feature>
<evidence type="ECO:0000256" key="1">
    <source>
        <dbReference type="SAM" id="Phobius"/>
    </source>
</evidence>
<gene>
    <name evidence="3" type="ORF">DSM104635_02353</name>
</gene>